<dbReference type="EMBL" id="JFHN01000010">
    <property type="protein sequence ID" value="EXU77392.1"/>
    <property type="molecule type" value="Genomic_DNA"/>
</dbReference>
<reference evidence="2 3" key="1">
    <citation type="submission" date="2014-02" db="EMBL/GenBank/DDBJ databases">
        <title>Draft genome of Erwinia mallotivora strain BT-MARDI, a papaya dieback pathogen.</title>
        <authorList>
            <person name="Redzuan R."/>
            <person name="Abu Bakar N."/>
            <person name="Badrun R."/>
            <person name="Mohd Raih M.F."/>
            <person name="Rozano L."/>
            <person name="Mat Amin N."/>
        </authorList>
    </citation>
    <scope>NUCLEOTIDE SEQUENCE [LARGE SCALE GENOMIC DNA]</scope>
    <source>
        <strain evidence="2 3">BT-MARDI</strain>
    </source>
</reference>
<evidence type="ECO:0000313" key="2">
    <source>
        <dbReference type="EMBL" id="EXU77392.1"/>
    </source>
</evidence>
<feature type="transmembrane region" description="Helical" evidence="1">
    <location>
        <begin position="167"/>
        <end position="184"/>
    </location>
</feature>
<dbReference type="PANTHER" id="PTHR43424">
    <property type="entry name" value="LOCUS PUTATIVE PROTEIN 1-RELATED"/>
    <property type="match status" value="1"/>
</dbReference>
<feature type="transmembrane region" description="Helical" evidence="1">
    <location>
        <begin position="353"/>
        <end position="372"/>
    </location>
</feature>
<organism evidence="2 3">
    <name type="scientific">Erwinia mallotivora</name>
    <dbReference type="NCBI Taxonomy" id="69222"/>
    <lineage>
        <taxon>Bacteria</taxon>
        <taxon>Pseudomonadati</taxon>
        <taxon>Pseudomonadota</taxon>
        <taxon>Gammaproteobacteria</taxon>
        <taxon>Enterobacterales</taxon>
        <taxon>Erwiniaceae</taxon>
        <taxon>Erwinia</taxon>
    </lineage>
</organism>
<feature type="transmembrane region" description="Helical" evidence="1">
    <location>
        <begin position="143"/>
        <end position="161"/>
    </location>
</feature>
<sequence length="423" mass="47266">MKYSVVSNAAWMMSEKVVSVFGVIFVTSYVAKSFGPSVFGQIAFSASLFSIIQTIAIFGTETILFKSISKSVNRGTRLMAVAKQLRITLLLLLSVPVLIYVWLMMRENFLIFTVASFLSAIFVTQDIFSVYNNARLESRMNTLANATGMILSFAISFTIAWLRLSPLWLSLSVVSVTLVPYLIKRTLFYQTNSISSPPKRKQRNYLRYLLHAGLPLAISSVFISVQVRLAQFFLVGVGSAHQLGLFTAANTISASWIFIPVALITSSFAEIFRERKEVAIQLAARLNGYVMAVSLLMLLLVALSGEHLIRSLYGHDYSASGNLVTLLSLATCFSAMGTVAYRYMVKEGGFNYLLIKIILLVMISVVTNWYFIQHWGLTGAAWSVLITEILSLTVMNYFFKNGVILKIQLSSLNYKTYKLRQKC</sequence>
<proteinExistence type="predicted"/>
<feature type="transmembrane region" description="Helical" evidence="1">
    <location>
        <begin position="85"/>
        <end position="103"/>
    </location>
</feature>
<feature type="transmembrane region" description="Helical" evidence="1">
    <location>
        <begin position="286"/>
        <end position="303"/>
    </location>
</feature>
<keyword evidence="1" id="KW-1133">Transmembrane helix</keyword>
<dbReference type="AlphaFoldDB" id="A0A014Q2K6"/>
<protein>
    <recommendedName>
        <fullName evidence="4">Polysaccharide biosynthesis protein</fullName>
    </recommendedName>
</protein>
<gene>
    <name evidence="2" type="ORF">BG55_00230</name>
</gene>
<dbReference type="RefSeq" id="WP_034932896.1">
    <property type="nucleotide sequence ID" value="NZ_JFHN01000010.1"/>
</dbReference>
<evidence type="ECO:0000256" key="1">
    <source>
        <dbReference type="SAM" id="Phobius"/>
    </source>
</evidence>
<dbReference type="OrthoDB" id="103403at2"/>
<dbReference type="InterPro" id="IPR052556">
    <property type="entry name" value="PolySynth_Transporter"/>
</dbReference>
<accession>A0A014Q2K6</accession>
<keyword evidence="1" id="KW-0472">Membrane</keyword>
<comment type="caution">
    <text evidence="2">The sequence shown here is derived from an EMBL/GenBank/DDBJ whole genome shotgun (WGS) entry which is preliminary data.</text>
</comment>
<dbReference type="STRING" id="69222.BG55_00230"/>
<evidence type="ECO:0000313" key="3">
    <source>
        <dbReference type="Proteomes" id="UP000019918"/>
    </source>
</evidence>
<dbReference type="PANTHER" id="PTHR43424:SF1">
    <property type="entry name" value="LOCUS PUTATIVE PROTEIN 1-RELATED"/>
    <property type="match status" value="1"/>
</dbReference>
<dbReference type="Proteomes" id="UP000019918">
    <property type="component" value="Unassembled WGS sequence"/>
</dbReference>
<feature type="transmembrane region" description="Helical" evidence="1">
    <location>
        <begin position="245"/>
        <end position="265"/>
    </location>
</feature>
<feature type="transmembrane region" description="Helical" evidence="1">
    <location>
        <begin position="323"/>
        <end position="341"/>
    </location>
</feature>
<feature type="transmembrane region" description="Helical" evidence="1">
    <location>
        <begin position="42"/>
        <end position="64"/>
    </location>
</feature>
<dbReference type="PATRIC" id="fig|69222.5.peg.60"/>
<evidence type="ECO:0008006" key="4">
    <source>
        <dbReference type="Google" id="ProtNLM"/>
    </source>
</evidence>
<keyword evidence="3" id="KW-1185">Reference proteome</keyword>
<feature type="transmembrane region" description="Helical" evidence="1">
    <location>
        <begin position="109"/>
        <end position="131"/>
    </location>
</feature>
<feature type="transmembrane region" description="Helical" evidence="1">
    <location>
        <begin position="205"/>
        <end position="225"/>
    </location>
</feature>
<keyword evidence="1" id="KW-0812">Transmembrane</keyword>
<name>A0A014Q2K6_9GAMM</name>
<feature type="transmembrane region" description="Helical" evidence="1">
    <location>
        <begin position="378"/>
        <end position="399"/>
    </location>
</feature>